<dbReference type="RefSeq" id="WP_093263488.1">
    <property type="nucleotide sequence ID" value="NZ_FNKK01000002.1"/>
</dbReference>
<feature type="domain" description="AB hydrolase-1" evidence="11">
    <location>
        <begin position="38"/>
        <end position="300"/>
    </location>
</feature>
<dbReference type="PANTHER" id="PTHR43722:SF1">
    <property type="entry name" value="PROLINE IMINOPEPTIDASE"/>
    <property type="match status" value="1"/>
</dbReference>
<feature type="active site" description="Nucleophile" evidence="9">
    <location>
        <position position="115"/>
    </location>
</feature>
<evidence type="ECO:0000259" key="11">
    <source>
        <dbReference type="Pfam" id="PF00561"/>
    </source>
</evidence>
<comment type="catalytic activity">
    <reaction evidence="1 8 10">
        <text>Release of N-terminal proline from a peptide.</text>
        <dbReference type="EC" id="3.4.11.5"/>
    </reaction>
</comment>
<dbReference type="InterPro" id="IPR002410">
    <property type="entry name" value="Peptidase_S33"/>
</dbReference>
<evidence type="ECO:0000313" key="12">
    <source>
        <dbReference type="EMBL" id="SDQ63088.1"/>
    </source>
</evidence>
<dbReference type="NCBIfam" id="TIGR01249">
    <property type="entry name" value="pro_imino_pep_1"/>
    <property type="match status" value="1"/>
</dbReference>
<evidence type="ECO:0000256" key="9">
    <source>
        <dbReference type="PIRSR" id="PIRSR006431-1"/>
    </source>
</evidence>
<evidence type="ECO:0000256" key="10">
    <source>
        <dbReference type="RuleBase" id="RU003421"/>
    </source>
</evidence>
<comment type="similarity">
    <text evidence="3 8 10">Belongs to the peptidase S33 family.</text>
</comment>
<dbReference type="SUPFAM" id="SSF53474">
    <property type="entry name" value="alpha/beta-Hydrolases"/>
    <property type="match status" value="1"/>
</dbReference>
<evidence type="ECO:0000313" key="13">
    <source>
        <dbReference type="Proteomes" id="UP000217103"/>
    </source>
</evidence>
<protein>
    <recommendedName>
        <fullName evidence="8 10">Proline iminopeptidase</fullName>
        <shortName evidence="8">PIP</shortName>
        <ecNumber evidence="8 10">3.4.11.5</ecNumber>
    </recommendedName>
    <alternativeName>
        <fullName evidence="8">Prolyl aminopeptidase</fullName>
    </alternativeName>
</protein>
<evidence type="ECO:0000256" key="7">
    <source>
        <dbReference type="ARBA" id="ARBA00022801"/>
    </source>
</evidence>
<organism evidence="12 13">
    <name type="scientific">Thermostaphylospora chromogena</name>
    <dbReference type="NCBI Taxonomy" id="35622"/>
    <lineage>
        <taxon>Bacteria</taxon>
        <taxon>Bacillati</taxon>
        <taxon>Actinomycetota</taxon>
        <taxon>Actinomycetes</taxon>
        <taxon>Streptosporangiales</taxon>
        <taxon>Thermomonosporaceae</taxon>
        <taxon>Thermostaphylospora</taxon>
    </lineage>
</organism>
<dbReference type="STRING" id="35622.SAMN04489764_1458"/>
<dbReference type="InterPro" id="IPR000073">
    <property type="entry name" value="AB_hydrolase_1"/>
</dbReference>
<evidence type="ECO:0000256" key="4">
    <source>
        <dbReference type="ARBA" id="ARBA00022438"/>
    </source>
</evidence>
<keyword evidence="13" id="KW-1185">Reference proteome</keyword>
<sequence>MAGLYPQIEPYATGMLDTGDGHRVYWEACGDPDGKPAVVLHGGPGSGCTPGWRRFFDPRVYRVVLFDQRGCGRSTPSAADPDADLSTNTTHHLIADIERLRELHGVDRWLVFGGSWGATLGLAYAEAHPDRVSEVVLFSVTSTSRREVEWITRDMGRVFPEQWRRFRDAVPEEMRDGDLAAAYAALLADPDPAVRERAALEWCTWEDTHVATVPGPKGPGLRDADPRFRMVFARLVTHYWSHAAWLEDGALLRDAHRLAGIPGALVHGCLDISSPPDIAWNLARVWPDATLTLVDGAGHGGSHTGMTEAVVAALDRFASRS</sequence>
<keyword evidence="5 8" id="KW-0963">Cytoplasm</keyword>
<evidence type="ECO:0000256" key="8">
    <source>
        <dbReference type="PIRNR" id="PIRNR006431"/>
    </source>
</evidence>
<dbReference type="PRINTS" id="PR00793">
    <property type="entry name" value="PROAMNOPTASE"/>
</dbReference>
<dbReference type="AlphaFoldDB" id="A0A1H1CG21"/>
<dbReference type="GO" id="GO:0005737">
    <property type="term" value="C:cytoplasm"/>
    <property type="evidence" value="ECO:0007669"/>
    <property type="project" value="UniProtKB-SubCell"/>
</dbReference>
<comment type="subcellular location">
    <subcellularLocation>
        <location evidence="2 8">Cytoplasm</location>
    </subcellularLocation>
</comment>
<keyword evidence="6 8" id="KW-0645">Protease</keyword>
<dbReference type="PRINTS" id="PR00111">
    <property type="entry name" value="ABHYDROLASE"/>
</dbReference>
<evidence type="ECO:0000256" key="6">
    <source>
        <dbReference type="ARBA" id="ARBA00022670"/>
    </source>
</evidence>
<feature type="active site" description="Proton donor" evidence="9">
    <location>
        <position position="299"/>
    </location>
</feature>
<dbReference type="GO" id="GO:0004177">
    <property type="term" value="F:aminopeptidase activity"/>
    <property type="evidence" value="ECO:0007669"/>
    <property type="project" value="UniProtKB-UniRule"/>
</dbReference>
<evidence type="ECO:0000256" key="2">
    <source>
        <dbReference type="ARBA" id="ARBA00004496"/>
    </source>
</evidence>
<dbReference type="GO" id="GO:0006508">
    <property type="term" value="P:proteolysis"/>
    <property type="evidence" value="ECO:0007669"/>
    <property type="project" value="UniProtKB-KW"/>
</dbReference>
<dbReference type="OrthoDB" id="9796770at2"/>
<dbReference type="PIRSF" id="PIRSF006431">
    <property type="entry name" value="Pept_S33"/>
    <property type="match status" value="1"/>
</dbReference>
<accession>A0A1H1CG21</accession>
<dbReference type="Gene3D" id="3.40.50.1820">
    <property type="entry name" value="alpha/beta hydrolase"/>
    <property type="match status" value="1"/>
</dbReference>
<dbReference type="Proteomes" id="UP000217103">
    <property type="component" value="Unassembled WGS sequence"/>
</dbReference>
<gene>
    <name evidence="12" type="ORF">SAMN04489764_1458</name>
</gene>
<feature type="active site" evidence="9">
    <location>
        <position position="271"/>
    </location>
</feature>
<evidence type="ECO:0000256" key="3">
    <source>
        <dbReference type="ARBA" id="ARBA00010088"/>
    </source>
</evidence>
<dbReference type="EC" id="3.4.11.5" evidence="8 10"/>
<dbReference type="InterPro" id="IPR005944">
    <property type="entry name" value="Pro_iminopeptidase"/>
</dbReference>
<evidence type="ECO:0000256" key="5">
    <source>
        <dbReference type="ARBA" id="ARBA00022490"/>
    </source>
</evidence>
<keyword evidence="4 8" id="KW-0031">Aminopeptidase</keyword>
<proteinExistence type="inferred from homology"/>
<evidence type="ECO:0000256" key="1">
    <source>
        <dbReference type="ARBA" id="ARBA00001585"/>
    </source>
</evidence>
<name>A0A1H1CG21_9ACTN</name>
<dbReference type="PANTHER" id="PTHR43722">
    <property type="entry name" value="PROLINE IMINOPEPTIDASE"/>
    <property type="match status" value="1"/>
</dbReference>
<dbReference type="Pfam" id="PF00561">
    <property type="entry name" value="Abhydrolase_1"/>
    <property type="match status" value="1"/>
</dbReference>
<keyword evidence="7 8" id="KW-0378">Hydrolase</keyword>
<dbReference type="EMBL" id="FNKK01000002">
    <property type="protein sequence ID" value="SDQ63088.1"/>
    <property type="molecule type" value="Genomic_DNA"/>
</dbReference>
<dbReference type="InterPro" id="IPR029058">
    <property type="entry name" value="AB_hydrolase_fold"/>
</dbReference>
<reference evidence="12 13" key="1">
    <citation type="submission" date="2016-10" db="EMBL/GenBank/DDBJ databases">
        <authorList>
            <person name="de Groot N.N."/>
        </authorList>
    </citation>
    <scope>NUCLEOTIDE SEQUENCE [LARGE SCALE GENOMIC DNA]</scope>
    <source>
        <strain evidence="12 13">DSM 43794</strain>
    </source>
</reference>